<evidence type="ECO:0000313" key="7">
    <source>
        <dbReference type="EMBL" id="KAL0070902.1"/>
    </source>
</evidence>
<feature type="transmembrane region" description="Helical" evidence="6">
    <location>
        <begin position="210"/>
        <end position="230"/>
    </location>
</feature>
<evidence type="ECO:0000313" key="8">
    <source>
        <dbReference type="Proteomes" id="UP001437256"/>
    </source>
</evidence>
<protein>
    <recommendedName>
        <fullName evidence="9">DUF803-domain-containing protein</fullName>
    </recommendedName>
</protein>
<feature type="compositionally biased region" description="Acidic residues" evidence="5">
    <location>
        <begin position="457"/>
        <end position="466"/>
    </location>
</feature>
<dbReference type="InterPro" id="IPR037185">
    <property type="entry name" value="EmrE-like"/>
</dbReference>
<dbReference type="Proteomes" id="UP001437256">
    <property type="component" value="Unassembled WGS sequence"/>
</dbReference>
<accession>A0ABR3AEB9</accession>
<evidence type="ECO:0000256" key="6">
    <source>
        <dbReference type="SAM" id="Phobius"/>
    </source>
</evidence>
<proteinExistence type="predicted"/>
<dbReference type="PANTHER" id="PTHR12570:SF65">
    <property type="entry name" value="MAGNESIUM TRANSPORTER NIPA9-RELATED"/>
    <property type="match status" value="1"/>
</dbReference>
<feature type="region of interest" description="Disordered" evidence="5">
    <location>
        <begin position="60"/>
        <end position="132"/>
    </location>
</feature>
<feature type="transmembrane region" description="Helical" evidence="6">
    <location>
        <begin position="429"/>
        <end position="448"/>
    </location>
</feature>
<evidence type="ECO:0000256" key="4">
    <source>
        <dbReference type="ARBA" id="ARBA00023136"/>
    </source>
</evidence>
<reference evidence="7 8" key="1">
    <citation type="submission" date="2024-05" db="EMBL/GenBank/DDBJ databases">
        <title>A draft genome resource for the thread blight pathogen Marasmius tenuissimus strain MS-2.</title>
        <authorList>
            <person name="Yulfo-Soto G.E."/>
            <person name="Baruah I.K."/>
            <person name="Amoako-Attah I."/>
            <person name="Bukari Y."/>
            <person name="Meinhardt L.W."/>
            <person name="Bailey B.A."/>
            <person name="Cohen S.P."/>
        </authorList>
    </citation>
    <scope>NUCLEOTIDE SEQUENCE [LARGE SCALE GENOMIC DNA]</scope>
    <source>
        <strain evidence="7 8">MS-2</strain>
    </source>
</reference>
<keyword evidence="3 6" id="KW-1133">Transmembrane helix</keyword>
<feature type="transmembrane region" description="Helical" evidence="6">
    <location>
        <begin position="366"/>
        <end position="385"/>
    </location>
</feature>
<dbReference type="PANTHER" id="PTHR12570">
    <property type="match status" value="1"/>
</dbReference>
<feature type="compositionally biased region" description="Acidic residues" evidence="5">
    <location>
        <begin position="86"/>
        <end position="95"/>
    </location>
</feature>
<feature type="region of interest" description="Disordered" evidence="5">
    <location>
        <begin position="172"/>
        <end position="202"/>
    </location>
</feature>
<feature type="compositionally biased region" description="Polar residues" evidence="5">
    <location>
        <begin position="101"/>
        <end position="112"/>
    </location>
</feature>
<dbReference type="Pfam" id="PF05653">
    <property type="entry name" value="Mg_trans_NIPA"/>
    <property type="match status" value="1"/>
</dbReference>
<comment type="subcellular location">
    <subcellularLocation>
        <location evidence="1">Membrane</location>
        <topology evidence="1">Multi-pass membrane protein</topology>
    </subcellularLocation>
</comment>
<feature type="compositionally biased region" description="Low complexity" evidence="5">
    <location>
        <begin position="191"/>
        <end position="202"/>
    </location>
</feature>
<sequence>MDATGIRRAFGIGDGFSNVRPVILPELTTATVIGISVAIAGNILISLSLNIQKLAHKRLDADKSTSNTPNEAYSSPTSGHRRVDTMYEEDEDSDDTAATPRPNTNLTHSETQALVPFPHAGSSRYGSIDHHPDLKPSGRSLISRLFPRKAAVASADAIPTIPVEVVTEQEALRNVNGPPNGHKKDDKNPHETNNNDPSNSNESEYLKSKLWWTGFLLMNVGEMGNFISYAWAPASIVAPLGTFALIANCFFAPLILGERFRKRDLFGIMIAIIGAVTVVLASNASSGRLSPDELVKAISQIPFLVYSCLYLVGIAVLATLSEGPLGQEWVLIDVGLCALFGGFTVLSTKAVSTLLTMQWSQVFTKIITYPVILVLAVTGVGQIRYLNRALMRFDSKIVIPIQFVFFNLSAIIGSAILYGDFRKANFHQVVTFLYGCGATFLGVFIISWTQESKDGDEGAGEEEREQEENAPREGQPEPQIGSGSLGRRRLATLVLPSGISHHDLRHKRSSPSVMGISPAQVGS</sequence>
<evidence type="ECO:0000256" key="1">
    <source>
        <dbReference type="ARBA" id="ARBA00004141"/>
    </source>
</evidence>
<keyword evidence="2 6" id="KW-0812">Transmembrane</keyword>
<feature type="transmembrane region" description="Helical" evidence="6">
    <location>
        <begin position="397"/>
        <end position="417"/>
    </location>
</feature>
<evidence type="ECO:0000256" key="3">
    <source>
        <dbReference type="ARBA" id="ARBA00022989"/>
    </source>
</evidence>
<evidence type="ECO:0000256" key="2">
    <source>
        <dbReference type="ARBA" id="ARBA00022692"/>
    </source>
</evidence>
<feature type="transmembrane region" description="Helical" evidence="6">
    <location>
        <begin position="27"/>
        <end position="49"/>
    </location>
</feature>
<dbReference type="InterPro" id="IPR008521">
    <property type="entry name" value="Mg_trans_NIPA"/>
</dbReference>
<dbReference type="SUPFAM" id="SSF103481">
    <property type="entry name" value="Multidrug resistance efflux transporter EmrE"/>
    <property type="match status" value="1"/>
</dbReference>
<feature type="transmembrane region" description="Helical" evidence="6">
    <location>
        <begin position="297"/>
        <end position="317"/>
    </location>
</feature>
<evidence type="ECO:0008006" key="9">
    <source>
        <dbReference type="Google" id="ProtNLM"/>
    </source>
</evidence>
<name>A0ABR3AEB9_9AGAR</name>
<organism evidence="7 8">
    <name type="scientific">Marasmius tenuissimus</name>
    <dbReference type="NCBI Taxonomy" id="585030"/>
    <lineage>
        <taxon>Eukaryota</taxon>
        <taxon>Fungi</taxon>
        <taxon>Dikarya</taxon>
        <taxon>Basidiomycota</taxon>
        <taxon>Agaricomycotina</taxon>
        <taxon>Agaricomycetes</taxon>
        <taxon>Agaricomycetidae</taxon>
        <taxon>Agaricales</taxon>
        <taxon>Marasmiineae</taxon>
        <taxon>Marasmiaceae</taxon>
        <taxon>Marasmius</taxon>
    </lineage>
</organism>
<dbReference type="EMBL" id="JBBXMP010000005">
    <property type="protein sequence ID" value="KAL0070902.1"/>
    <property type="molecule type" value="Genomic_DNA"/>
</dbReference>
<evidence type="ECO:0000256" key="5">
    <source>
        <dbReference type="SAM" id="MobiDB-lite"/>
    </source>
</evidence>
<keyword evidence="4 6" id="KW-0472">Membrane</keyword>
<feature type="transmembrane region" description="Helical" evidence="6">
    <location>
        <begin position="329"/>
        <end position="346"/>
    </location>
</feature>
<feature type="transmembrane region" description="Helical" evidence="6">
    <location>
        <begin position="236"/>
        <end position="256"/>
    </location>
</feature>
<feature type="transmembrane region" description="Helical" evidence="6">
    <location>
        <begin position="265"/>
        <end position="285"/>
    </location>
</feature>
<gene>
    <name evidence="7" type="ORF">AAF712_002123</name>
</gene>
<keyword evidence="8" id="KW-1185">Reference proteome</keyword>
<feature type="region of interest" description="Disordered" evidence="5">
    <location>
        <begin position="453"/>
        <end position="523"/>
    </location>
</feature>
<comment type="caution">
    <text evidence="7">The sequence shown here is derived from an EMBL/GenBank/DDBJ whole genome shotgun (WGS) entry which is preliminary data.</text>
</comment>
<feature type="compositionally biased region" description="Polar residues" evidence="5">
    <location>
        <begin position="64"/>
        <end position="78"/>
    </location>
</feature>